<keyword evidence="2" id="KW-1185">Reference proteome</keyword>
<dbReference type="RefSeq" id="WP_252472958.1">
    <property type="nucleotide sequence ID" value="NZ_JALBWM010000233.1"/>
</dbReference>
<dbReference type="SUPFAM" id="SSF54637">
    <property type="entry name" value="Thioesterase/thiol ester dehydrase-isomerase"/>
    <property type="match status" value="1"/>
</dbReference>
<protein>
    <submittedName>
        <fullName evidence="1">DUF4442 domain-containing protein</fullName>
    </submittedName>
</protein>
<accession>A0A9X2EVW7</accession>
<organism evidence="1 2">
    <name type="scientific">Microbulbifer okhotskensis</name>
    <dbReference type="NCBI Taxonomy" id="2926617"/>
    <lineage>
        <taxon>Bacteria</taxon>
        <taxon>Pseudomonadati</taxon>
        <taxon>Pseudomonadota</taxon>
        <taxon>Gammaproteobacteria</taxon>
        <taxon>Cellvibrionales</taxon>
        <taxon>Microbulbiferaceae</taxon>
        <taxon>Microbulbifer</taxon>
    </lineage>
</organism>
<dbReference type="InterPro" id="IPR029069">
    <property type="entry name" value="HotDog_dom_sf"/>
</dbReference>
<dbReference type="CDD" id="cd03443">
    <property type="entry name" value="PaaI_thioesterase"/>
    <property type="match status" value="1"/>
</dbReference>
<dbReference type="Proteomes" id="UP001139028">
    <property type="component" value="Unassembled WGS sequence"/>
</dbReference>
<proteinExistence type="predicted"/>
<dbReference type="InterPro" id="IPR027961">
    <property type="entry name" value="DUF4442"/>
</dbReference>
<dbReference type="Gene3D" id="3.10.129.10">
    <property type="entry name" value="Hotdog Thioesterase"/>
    <property type="match status" value="1"/>
</dbReference>
<dbReference type="EMBL" id="JALBWM010000233">
    <property type="protein sequence ID" value="MCO1336906.1"/>
    <property type="molecule type" value="Genomic_DNA"/>
</dbReference>
<gene>
    <name evidence="1" type="ORF">MO867_21495</name>
</gene>
<evidence type="ECO:0000313" key="1">
    <source>
        <dbReference type="EMBL" id="MCO1336906.1"/>
    </source>
</evidence>
<comment type="caution">
    <text evidence="1">The sequence shown here is derived from an EMBL/GenBank/DDBJ whole genome shotgun (WGS) entry which is preliminary data.</text>
</comment>
<dbReference type="Pfam" id="PF14539">
    <property type="entry name" value="DUF4442"/>
    <property type="match status" value="1"/>
</dbReference>
<evidence type="ECO:0000313" key="2">
    <source>
        <dbReference type="Proteomes" id="UP001139028"/>
    </source>
</evidence>
<name>A0A9X2EVW7_9GAMM</name>
<dbReference type="AlphaFoldDB" id="A0A9X2EVW7"/>
<reference evidence="1" key="1">
    <citation type="journal article" date="2022" name="Arch. Microbiol.">
        <title>Microbulbifer okhotskensis sp. nov., isolated from a deep bottom sediment of the Okhotsk Sea.</title>
        <authorList>
            <person name="Romanenko L."/>
            <person name="Kurilenko V."/>
            <person name="Otstavnykh N."/>
            <person name="Velansky P."/>
            <person name="Isaeva M."/>
            <person name="Mikhailov V."/>
        </authorList>
    </citation>
    <scope>NUCLEOTIDE SEQUENCE</scope>
    <source>
        <strain evidence="1">OS29</strain>
    </source>
</reference>
<sequence>MDYQSSKSPVLHLWKRFGGSVFGRWAVSKVVAFKAPYFRSIKPRFTEVAPGRVEVCLGKRWSVTNHIGTVHAIAMCNAAELAGGVCLDVSLDRRLRWIPVGMEVKYLKMAKTDLRAVCEYPGYESLEAGDVVMSVGVYNAHGEEVFHADITMRVTSRPNAK</sequence>